<dbReference type="Proteomes" id="UP000238479">
    <property type="component" value="Chromosome 5"/>
</dbReference>
<comment type="caution">
    <text evidence="1">The sequence shown here is derived from an EMBL/GenBank/DDBJ whole genome shotgun (WGS) entry which is preliminary data.</text>
</comment>
<organism evidence="1 2">
    <name type="scientific">Rosa chinensis</name>
    <name type="common">China rose</name>
    <dbReference type="NCBI Taxonomy" id="74649"/>
    <lineage>
        <taxon>Eukaryota</taxon>
        <taxon>Viridiplantae</taxon>
        <taxon>Streptophyta</taxon>
        <taxon>Embryophyta</taxon>
        <taxon>Tracheophyta</taxon>
        <taxon>Spermatophyta</taxon>
        <taxon>Magnoliopsida</taxon>
        <taxon>eudicotyledons</taxon>
        <taxon>Gunneridae</taxon>
        <taxon>Pentapetalae</taxon>
        <taxon>rosids</taxon>
        <taxon>fabids</taxon>
        <taxon>Rosales</taxon>
        <taxon>Rosaceae</taxon>
        <taxon>Rosoideae</taxon>
        <taxon>Rosoideae incertae sedis</taxon>
        <taxon>Rosa</taxon>
    </lineage>
</organism>
<evidence type="ECO:0000313" key="2">
    <source>
        <dbReference type="Proteomes" id="UP000238479"/>
    </source>
</evidence>
<proteinExistence type="predicted"/>
<accession>A0A2P6QIR9</accession>
<dbReference type="EMBL" id="PDCK01000043">
    <property type="protein sequence ID" value="PRQ34069.1"/>
    <property type="molecule type" value="Genomic_DNA"/>
</dbReference>
<gene>
    <name evidence="1" type="ORF">RchiOBHm_Chr5g0064751</name>
</gene>
<dbReference type="AlphaFoldDB" id="A0A2P6QIR9"/>
<evidence type="ECO:0000313" key="1">
    <source>
        <dbReference type="EMBL" id="PRQ34069.1"/>
    </source>
</evidence>
<keyword evidence="2" id="KW-1185">Reference proteome</keyword>
<sequence length="74" mass="8285">MDTQRQLLINQINLQPICLLHVDLTQESSLSNLTASSVSKFKLSSLQVSFLFLNIRNLDKNLSDSSSDAANEEF</sequence>
<reference evidence="1 2" key="1">
    <citation type="journal article" date="2018" name="Nat. Genet.">
        <title>The Rosa genome provides new insights in the design of modern roses.</title>
        <authorList>
            <person name="Bendahmane M."/>
        </authorList>
    </citation>
    <scope>NUCLEOTIDE SEQUENCE [LARGE SCALE GENOMIC DNA]</scope>
    <source>
        <strain evidence="2">cv. Old Blush</strain>
    </source>
</reference>
<name>A0A2P6QIR9_ROSCH</name>
<protein>
    <submittedName>
        <fullName evidence="1">Uncharacterized protein</fullName>
    </submittedName>
</protein>
<dbReference type="Gramene" id="PRQ34069">
    <property type="protein sequence ID" value="PRQ34069"/>
    <property type="gene ID" value="RchiOBHm_Chr5g0064751"/>
</dbReference>